<comment type="function">
    <text evidence="1">Essential for recycling GMP and indirectly, cGMP.</text>
</comment>
<dbReference type="AlphaFoldDB" id="A0A9D2REJ6"/>
<dbReference type="SUPFAM" id="SSF52540">
    <property type="entry name" value="P-loop containing nucleoside triphosphate hydrolases"/>
    <property type="match status" value="1"/>
</dbReference>
<proteinExistence type="inferred from homology"/>
<feature type="domain" description="Guanylate kinase-like" evidence="6">
    <location>
        <begin position="2"/>
        <end position="191"/>
    </location>
</feature>
<comment type="caution">
    <text evidence="7">The sequence shown here is derived from an EMBL/GenBank/DDBJ whole genome shotgun (WGS) entry which is preliminary data.</text>
</comment>
<accession>A0A9D2REJ6</accession>
<evidence type="ECO:0000256" key="2">
    <source>
        <dbReference type="ARBA" id="ARBA00005790"/>
    </source>
</evidence>
<keyword evidence="4 7" id="KW-0418">Kinase</keyword>
<name>A0A9D2REJ6_9FIRM</name>
<reference evidence="7" key="2">
    <citation type="submission" date="2021-04" db="EMBL/GenBank/DDBJ databases">
        <authorList>
            <person name="Gilroy R."/>
        </authorList>
    </citation>
    <scope>NUCLEOTIDE SEQUENCE</scope>
    <source>
        <strain evidence="7">ChiBcec15-3976</strain>
    </source>
</reference>
<dbReference type="PROSITE" id="PS00856">
    <property type="entry name" value="GUANYLATE_KINASE_1"/>
    <property type="match status" value="1"/>
</dbReference>
<evidence type="ECO:0000313" key="8">
    <source>
        <dbReference type="Proteomes" id="UP000823909"/>
    </source>
</evidence>
<dbReference type="InterPro" id="IPR008145">
    <property type="entry name" value="GK/Ca_channel_bsu"/>
</dbReference>
<evidence type="ECO:0000256" key="3">
    <source>
        <dbReference type="ARBA" id="ARBA00022679"/>
    </source>
</evidence>
<dbReference type="InterPro" id="IPR020590">
    <property type="entry name" value="Guanylate_kinase_CS"/>
</dbReference>
<dbReference type="EMBL" id="DWUU01000029">
    <property type="protein sequence ID" value="HJD42325.1"/>
    <property type="molecule type" value="Genomic_DNA"/>
</dbReference>
<comment type="catalytic activity">
    <reaction evidence="5">
        <text>GMP + ATP = GDP + ADP</text>
        <dbReference type="Rhea" id="RHEA:20780"/>
        <dbReference type="ChEBI" id="CHEBI:30616"/>
        <dbReference type="ChEBI" id="CHEBI:58115"/>
        <dbReference type="ChEBI" id="CHEBI:58189"/>
        <dbReference type="ChEBI" id="CHEBI:456216"/>
        <dbReference type="EC" id="2.7.4.8"/>
    </reaction>
</comment>
<protein>
    <submittedName>
        <fullName evidence="7">Guanylate kinase</fullName>
    </submittedName>
</protein>
<reference evidence="7" key="1">
    <citation type="journal article" date="2021" name="PeerJ">
        <title>Extensive microbial diversity within the chicken gut microbiome revealed by metagenomics and culture.</title>
        <authorList>
            <person name="Gilroy R."/>
            <person name="Ravi A."/>
            <person name="Getino M."/>
            <person name="Pursley I."/>
            <person name="Horton D.L."/>
            <person name="Alikhan N.F."/>
            <person name="Baker D."/>
            <person name="Gharbi K."/>
            <person name="Hall N."/>
            <person name="Watson M."/>
            <person name="Adriaenssens E.M."/>
            <person name="Foster-Nyarko E."/>
            <person name="Jarju S."/>
            <person name="Secka A."/>
            <person name="Antonio M."/>
            <person name="Oren A."/>
            <person name="Chaudhuri R.R."/>
            <person name="La Ragione R."/>
            <person name="Hildebrand F."/>
            <person name="Pallen M.J."/>
        </authorList>
    </citation>
    <scope>NUCLEOTIDE SEQUENCE</scope>
    <source>
        <strain evidence="7">ChiBcec15-3976</strain>
    </source>
</reference>
<organism evidence="7 8">
    <name type="scientific">Candidatus Mediterraneibacter quadrami</name>
    <dbReference type="NCBI Taxonomy" id="2838684"/>
    <lineage>
        <taxon>Bacteria</taxon>
        <taxon>Bacillati</taxon>
        <taxon>Bacillota</taxon>
        <taxon>Clostridia</taxon>
        <taxon>Lachnospirales</taxon>
        <taxon>Lachnospiraceae</taxon>
        <taxon>Mediterraneibacter</taxon>
    </lineage>
</organism>
<dbReference type="Proteomes" id="UP000823909">
    <property type="component" value="Unassembled WGS sequence"/>
</dbReference>
<gene>
    <name evidence="7" type="ORF">H9910_04875</name>
</gene>
<keyword evidence="3" id="KW-0808">Transferase</keyword>
<dbReference type="InterPro" id="IPR008144">
    <property type="entry name" value="Guanylate_kin-like_dom"/>
</dbReference>
<dbReference type="PANTHER" id="PTHR23117:SF13">
    <property type="entry name" value="GUANYLATE KINASE"/>
    <property type="match status" value="1"/>
</dbReference>
<dbReference type="GO" id="GO:0005829">
    <property type="term" value="C:cytosol"/>
    <property type="evidence" value="ECO:0007669"/>
    <property type="project" value="TreeGrafter"/>
</dbReference>
<sequence length="191" mass="22388">MGKIYYVMGKSCSGKDTIYRRLAERHPGLRAVVPYTTRPIREGERDGVEYFFVDRKKLEEMQEAGRIIERRSYNTVLGVWDYFTVDDGQIDLTAHSYLMIGTLVSYEAVRDYFGAEALVPIYVEVEDGMRLERAIGREREQAKPQYEEMCRRFLADAEDFSEEKLHRAGITKRFVNTDLEQCLKEIETFIR</sequence>
<dbReference type="SMART" id="SM00072">
    <property type="entry name" value="GuKc"/>
    <property type="match status" value="1"/>
</dbReference>
<evidence type="ECO:0000259" key="6">
    <source>
        <dbReference type="PROSITE" id="PS50052"/>
    </source>
</evidence>
<dbReference type="Gene3D" id="3.40.50.300">
    <property type="entry name" value="P-loop containing nucleotide triphosphate hydrolases"/>
    <property type="match status" value="1"/>
</dbReference>
<comment type="similarity">
    <text evidence="2">Belongs to the guanylate kinase family.</text>
</comment>
<dbReference type="PROSITE" id="PS50052">
    <property type="entry name" value="GUANYLATE_KINASE_2"/>
    <property type="match status" value="1"/>
</dbReference>
<dbReference type="PANTHER" id="PTHR23117">
    <property type="entry name" value="GUANYLATE KINASE-RELATED"/>
    <property type="match status" value="1"/>
</dbReference>
<evidence type="ECO:0000313" key="7">
    <source>
        <dbReference type="EMBL" id="HJD42325.1"/>
    </source>
</evidence>
<dbReference type="GO" id="GO:0004385">
    <property type="term" value="F:GMP kinase activity"/>
    <property type="evidence" value="ECO:0007669"/>
    <property type="project" value="UniProtKB-EC"/>
</dbReference>
<dbReference type="InterPro" id="IPR027417">
    <property type="entry name" value="P-loop_NTPase"/>
</dbReference>
<evidence type="ECO:0000256" key="5">
    <source>
        <dbReference type="ARBA" id="ARBA00048594"/>
    </source>
</evidence>
<evidence type="ECO:0000256" key="4">
    <source>
        <dbReference type="ARBA" id="ARBA00022777"/>
    </source>
</evidence>
<evidence type="ECO:0000256" key="1">
    <source>
        <dbReference type="ARBA" id="ARBA00003531"/>
    </source>
</evidence>
<dbReference type="Pfam" id="PF00625">
    <property type="entry name" value="Guanylate_kin"/>
    <property type="match status" value="1"/>
</dbReference>